<dbReference type="Proteomes" id="UP001290861">
    <property type="component" value="Unassembled WGS sequence"/>
</dbReference>
<dbReference type="SUPFAM" id="SSF52540">
    <property type="entry name" value="P-loop containing nucleoside triphosphate hydrolases"/>
    <property type="match status" value="1"/>
</dbReference>
<evidence type="ECO:0000259" key="3">
    <source>
        <dbReference type="Pfam" id="PF00350"/>
    </source>
</evidence>
<dbReference type="Pfam" id="PF00350">
    <property type="entry name" value="Dynamin_N"/>
    <property type="match status" value="1"/>
</dbReference>
<dbReference type="RefSeq" id="WP_322607337.1">
    <property type="nucleotide sequence ID" value="NZ_JARVCO010000002.1"/>
</dbReference>
<sequence>MKTELRDFCVDYSAFASPLLRTLDESLSRMADAGRAEMLGDARPKLADVQHRLKILVDKLEAQQAYLIIFGPLKSGKSTLMNAISGSYVSEVSSLPAYPCLVYVRDGEQQAFSTTSYGGQCLEIGGREELEQLVDTKHGELAEELKKAEEAGRAFDPATDYPDALRRIDISLPAADLAKSGVVLVDTPGLYTRMKFGYDLMTRDFRDAAACAVFVVKTENLFLEQVFAEFNKLLDIFSRVFLVVNIDGNKKDLAPDGSLRPSVESESPQRVVEAFESLSMEAPLRKAFDEGRLNIYPIDLLSAASGRLGPDQESAEGGASTFDDFLSDLSDYLNSSDYLYEFRRDSINQGNILAGELKDAVTGEAIEQLRATCEADRQKREELLKRQEAVRCIADLDWNAVFSATRRMTVSEISTMVGDAVVQLRSGLSKVLDEWFKSENSLSSLGEKGFAATIESEAQRLGEQARRIMRRYLGGAFAGAELESGAREALRLLEIDLAGISGDSVQQMGSDETFIIKKFELDPATVPVRRRFFDYLLFRSPAKIRRRLFGDRGSRTIPVSHKERRLGDEAREFLIVQVQGFVKNSLADAMEKEAELLADRHTETLRDSVLSKLKTDEITLTDELEKLETEIAELEHLLSLTDGMAAAVEDFDGRLSAMQTALEGPANRGAGSLEVTEADSEIANDPAGDNNLDTGATETGTSDSEKTDNDTEEGRG</sequence>
<reference evidence="4 5" key="1">
    <citation type="journal article" date="2024" name="Appl. Environ. Microbiol.">
        <title>Pontiella agarivorans sp. nov., a novel marine anaerobic bacterium capable of degrading macroalgal polysaccharides and fixing nitrogen.</title>
        <authorList>
            <person name="Liu N."/>
            <person name="Kivenson V."/>
            <person name="Peng X."/>
            <person name="Cui Z."/>
            <person name="Lankiewicz T.S."/>
            <person name="Gosselin K.M."/>
            <person name="English C.J."/>
            <person name="Blair E.M."/>
            <person name="O'Malley M.A."/>
            <person name="Valentine D.L."/>
        </authorList>
    </citation>
    <scope>NUCLEOTIDE SEQUENCE [LARGE SCALE GENOMIC DNA]</scope>
    <source>
        <strain evidence="4 5">NLcol2</strain>
    </source>
</reference>
<organism evidence="4 5">
    <name type="scientific">Pontiella agarivorans</name>
    <dbReference type="NCBI Taxonomy" id="3038953"/>
    <lineage>
        <taxon>Bacteria</taxon>
        <taxon>Pseudomonadati</taxon>
        <taxon>Kiritimatiellota</taxon>
        <taxon>Kiritimatiellia</taxon>
        <taxon>Kiritimatiellales</taxon>
        <taxon>Pontiellaceae</taxon>
        <taxon>Pontiella</taxon>
    </lineage>
</organism>
<evidence type="ECO:0000313" key="4">
    <source>
        <dbReference type="EMBL" id="MDZ8117536.1"/>
    </source>
</evidence>
<accession>A0ABU5MU89</accession>
<gene>
    <name evidence="4" type="ORF">P9H32_02775</name>
</gene>
<evidence type="ECO:0000256" key="2">
    <source>
        <dbReference type="SAM" id="MobiDB-lite"/>
    </source>
</evidence>
<keyword evidence="5" id="KW-1185">Reference proteome</keyword>
<comment type="caution">
    <text evidence="4">The sequence shown here is derived from an EMBL/GenBank/DDBJ whole genome shotgun (WGS) entry which is preliminary data.</text>
</comment>
<name>A0ABU5MU89_9BACT</name>
<proteinExistence type="predicted"/>
<dbReference type="Gene3D" id="3.40.50.300">
    <property type="entry name" value="P-loop containing nucleotide triphosphate hydrolases"/>
    <property type="match status" value="1"/>
</dbReference>
<evidence type="ECO:0000256" key="1">
    <source>
        <dbReference type="SAM" id="Coils"/>
    </source>
</evidence>
<evidence type="ECO:0000313" key="5">
    <source>
        <dbReference type="Proteomes" id="UP001290861"/>
    </source>
</evidence>
<dbReference type="InterPro" id="IPR027417">
    <property type="entry name" value="P-loop_NTPase"/>
</dbReference>
<dbReference type="EMBL" id="JARVCO010000002">
    <property type="protein sequence ID" value="MDZ8117536.1"/>
    <property type="molecule type" value="Genomic_DNA"/>
</dbReference>
<dbReference type="InterPro" id="IPR045063">
    <property type="entry name" value="Dynamin_N"/>
</dbReference>
<feature type="coiled-coil region" evidence="1">
    <location>
        <begin position="610"/>
        <end position="644"/>
    </location>
</feature>
<feature type="region of interest" description="Disordered" evidence="2">
    <location>
        <begin position="663"/>
        <end position="716"/>
    </location>
</feature>
<feature type="compositionally biased region" description="Polar residues" evidence="2">
    <location>
        <begin position="691"/>
        <end position="702"/>
    </location>
</feature>
<feature type="domain" description="Dynamin N-terminal" evidence="3">
    <location>
        <begin position="68"/>
        <end position="245"/>
    </location>
</feature>
<protein>
    <submittedName>
        <fullName evidence="4">Dynamin family protein</fullName>
    </submittedName>
</protein>
<keyword evidence="1" id="KW-0175">Coiled coil</keyword>
<feature type="compositionally biased region" description="Basic and acidic residues" evidence="2">
    <location>
        <begin position="703"/>
        <end position="716"/>
    </location>
</feature>